<sequence length="176" mass="20144">MSERNLLLYSSTDGHTVKIMHYIEETLAEPCEIMNVHERGAMDFSGYKRVIIGASIRYGHLSKAFYQFVAQNQTALAQANAAFFCVNLTARKANRNTPETSPYVRTFLKRSPWQPAYMGVFAGALDYPSYRWFDRMMIQLIMKITGGETDTSKSLVYTDWQKVAEFARSCPLNIQK</sequence>
<comment type="pathway">
    <text evidence="7">Porphyrin-containing compound metabolism; protoporphyrin-IX biosynthesis; protoporphyrin-IX from protoporphyrinogen-IX: step 1/1.</text>
</comment>
<feature type="domain" description="Flavodoxin" evidence="8">
    <location>
        <begin position="6"/>
        <end position="152"/>
    </location>
</feature>
<evidence type="ECO:0000313" key="10">
    <source>
        <dbReference type="Proteomes" id="UP000838672"/>
    </source>
</evidence>
<dbReference type="Pfam" id="PF12724">
    <property type="entry name" value="Flavodoxin_5"/>
    <property type="match status" value="1"/>
</dbReference>
<evidence type="ECO:0000256" key="7">
    <source>
        <dbReference type="HAMAP-Rule" id="MF_00853"/>
    </source>
</evidence>
<comment type="catalytic activity">
    <reaction evidence="7">
        <text>protoporphyrinogen IX + 3 a menaquinone = protoporphyrin IX + 3 a menaquinol</text>
        <dbReference type="Rhea" id="RHEA:27409"/>
        <dbReference type="Rhea" id="RHEA-COMP:9537"/>
        <dbReference type="Rhea" id="RHEA-COMP:9539"/>
        <dbReference type="ChEBI" id="CHEBI:16374"/>
        <dbReference type="ChEBI" id="CHEBI:18151"/>
        <dbReference type="ChEBI" id="CHEBI:57306"/>
        <dbReference type="ChEBI" id="CHEBI:57307"/>
        <dbReference type="EC" id="1.3.5.3"/>
    </reaction>
</comment>
<comment type="similarity">
    <text evidence="7">Belongs to the HemG family.</text>
</comment>
<keyword evidence="3 7" id="KW-0547">Nucleotide-binding</keyword>
<dbReference type="RefSeq" id="WP_290368701.1">
    <property type="nucleotide sequence ID" value="NZ_CAKLDI010000001.1"/>
</dbReference>
<comment type="subcellular location">
    <subcellularLocation>
        <location evidence="7">Cell membrane</location>
        <topology evidence="7">Peripheral membrane protein</topology>
    </subcellularLocation>
</comment>
<evidence type="ECO:0000256" key="6">
    <source>
        <dbReference type="ARBA" id="ARBA00023244"/>
    </source>
</evidence>
<dbReference type="PANTHER" id="PTHR38030:SF2">
    <property type="entry name" value="PROTOPORPHYRINOGEN IX DEHYDROGENASE [QUINONE]"/>
    <property type="match status" value="1"/>
</dbReference>
<evidence type="ECO:0000256" key="2">
    <source>
        <dbReference type="ARBA" id="ARBA00022643"/>
    </source>
</evidence>
<dbReference type="InterPro" id="IPR044264">
    <property type="entry name" value="HemG"/>
</dbReference>
<evidence type="ECO:0000259" key="8">
    <source>
        <dbReference type="Pfam" id="PF12724"/>
    </source>
</evidence>
<comment type="function">
    <text evidence="7">Catalyzes the 6-electron oxidation of protoporphyrinogen IX to form protoporphyrin IX; under anaerobic conditions uses menaquinone as an electron acceptor, under aerobic conditions uses ubiquinone as an electron acceptor.</text>
</comment>
<dbReference type="EC" id="1.3.5.3" evidence="7"/>
<dbReference type="HAMAP" id="MF_00853">
    <property type="entry name" value="HemG"/>
    <property type="match status" value="1"/>
</dbReference>
<accession>A0ABM8ZWM0</accession>
<evidence type="ECO:0000256" key="3">
    <source>
        <dbReference type="ARBA" id="ARBA00022741"/>
    </source>
</evidence>
<protein>
    <recommendedName>
        <fullName evidence="7">Protoporphyrinogen IX dehydrogenase [quinone]</fullName>
        <ecNumber evidence="7">1.3.5.3</ecNumber>
    </recommendedName>
    <alternativeName>
        <fullName evidence="7">Protoporphyrinogen IX dehydrogenase [menaquinone]</fullName>
    </alternativeName>
    <alternativeName>
        <fullName evidence="7">Protoporphyrinogen IX dehydrogenase [ubiquinone]</fullName>
    </alternativeName>
    <alternativeName>
        <fullName evidence="7">Protoporphyrinogen oxidase</fullName>
        <shortName evidence="7">PPO</shortName>
    </alternativeName>
</protein>
<comment type="caution">
    <text evidence="9">The sequence shown here is derived from an EMBL/GenBank/DDBJ whole genome shotgun (WGS) entry which is preliminary data.</text>
</comment>
<keyword evidence="10" id="KW-1185">Reference proteome</keyword>
<keyword evidence="2 7" id="KW-0288">FMN</keyword>
<gene>
    <name evidence="7 9" type="primary">hemG</name>
    <name evidence="9" type="ORF">VST7929_02697</name>
</gene>
<keyword evidence="6 7" id="KW-0627">Porphyrin biosynthesis</keyword>
<dbReference type="GO" id="GO:0016491">
    <property type="term" value="F:oxidoreductase activity"/>
    <property type="evidence" value="ECO:0007669"/>
    <property type="project" value="UniProtKB-KW"/>
</dbReference>
<name>A0ABM8ZWM0_9VIBR</name>
<dbReference type="PANTHER" id="PTHR38030">
    <property type="entry name" value="PROTOPORPHYRINOGEN IX DEHYDROGENASE [MENAQUINONE]"/>
    <property type="match status" value="1"/>
</dbReference>
<reference evidence="9" key="1">
    <citation type="submission" date="2021-11" db="EMBL/GenBank/DDBJ databases">
        <authorList>
            <person name="Rodrigo-Torres L."/>
            <person name="Arahal R. D."/>
            <person name="Lucena T."/>
        </authorList>
    </citation>
    <scope>NUCLEOTIDE SEQUENCE</scope>
    <source>
        <strain evidence="9">CECT 7929</strain>
    </source>
</reference>
<keyword evidence="4 7" id="KW-0560">Oxidoreductase</keyword>
<dbReference type="Gene3D" id="3.40.50.360">
    <property type="match status" value="1"/>
</dbReference>
<dbReference type="InterPro" id="IPR052200">
    <property type="entry name" value="Protoporphyrinogen_IX_DH"/>
</dbReference>
<evidence type="ECO:0000313" key="9">
    <source>
        <dbReference type="EMBL" id="CAH0534741.1"/>
    </source>
</evidence>
<dbReference type="SUPFAM" id="SSF52218">
    <property type="entry name" value="Flavoproteins"/>
    <property type="match status" value="1"/>
</dbReference>
<dbReference type="NCBIfam" id="NF008316">
    <property type="entry name" value="PRK11104.1"/>
    <property type="match status" value="1"/>
</dbReference>
<evidence type="ECO:0000256" key="1">
    <source>
        <dbReference type="ARBA" id="ARBA00022630"/>
    </source>
</evidence>
<proteinExistence type="inferred from homology"/>
<dbReference type="InterPro" id="IPR029039">
    <property type="entry name" value="Flavoprotein-like_sf"/>
</dbReference>
<evidence type="ECO:0000256" key="4">
    <source>
        <dbReference type="ARBA" id="ARBA00023002"/>
    </source>
</evidence>
<keyword evidence="7" id="KW-1003">Cell membrane</keyword>
<dbReference type="InterPro" id="IPR026816">
    <property type="entry name" value="Flavodoxin_dom"/>
</dbReference>
<comment type="catalytic activity">
    <reaction evidence="7">
        <text>protoporphyrinogen IX + 3 a quinone = protoporphyrin IX + 3 a quinol</text>
        <dbReference type="Rhea" id="RHEA:65032"/>
        <dbReference type="ChEBI" id="CHEBI:24646"/>
        <dbReference type="ChEBI" id="CHEBI:57306"/>
        <dbReference type="ChEBI" id="CHEBI:57307"/>
        <dbReference type="ChEBI" id="CHEBI:132124"/>
        <dbReference type="EC" id="1.3.5.3"/>
    </reaction>
</comment>
<organism evidence="9 10">
    <name type="scientific">Vibrio stylophorae</name>
    <dbReference type="NCBI Taxonomy" id="659351"/>
    <lineage>
        <taxon>Bacteria</taxon>
        <taxon>Pseudomonadati</taxon>
        <taxon>Pseudomonadota</taxon>
        <taxon>Gammaproteobacteria</taxon>
        <taxon>Vibrionales</taxon>
        <taxon>Vibrionaceae</taxon>
        <taxon>Vibrio</taxon>
    </lineage>
</organism>
<dbReference type="EMBL" id="CAKLDI010000001">
    <property type="protein sequence ID" value="CAH0534741.1"/>
    <property type="molecule type" value="Genomic_DNA"/>
</dbReference>
<keyword evidence="1 7" id="KW-0285">Flavoprotein</keyword>
<dbReference type="Proteomes" id="UP000838672">
    <property type="component" value="Unassembled WGS sequence"/>
</dbReference>
<comment type="catalytic activity">
    <reaction evidence="7">
        <text>protoporphyrinogen IX + 3 a ubiquinone = protoporphyrin IX + 3 a ubiquinol</text>
        <dbReference type="Rhea" id="RHEA:63936"/>
        <dbReference type="Rhea" id="RHEA-COMP:9565"/>
        <dbReference type="Rhea" id="RHEA-COMP:9566"/>
        <dbReference type="ChEBI" id="CHEBI:16389"/>
        <dbReference type="ChEBI" id="CHEBI:17976"/>
        <dbReference type="ChEBI" id="CHEBI:57306"/>
        <dbReference type="ChEBI" id="CHEBI:57307"/>
    </reaction>
</comment>
<comment type="cofactor">
    <cofactor evidence="7">
        <name>FMN</name>
        <dbReference type="ChEBI" id="CHEBI:58210"/>
    </cofactor>
    <text evidence="7">Binds 1 FMN non-covalently per subunit.</text>
</comment>
<keyword evidence="5" id="KW-0472">Membrane</keyword>
<evidence type="ECO:0000256" key="5">
    <source>
        <dbReference type="ARBA" id="ARBA00023136"/>
    </source>
</evidence>